<proteinExistence type="predicted"/>
<dbReference type="EMBL" id="CP003608">
    <property type="protein sequence ID" value="AFY85493.1"/>
    <property type="molecule type" value="Genomic_DNA"/>
</dbReference>
<keyword evidence="3" id="KW-1185">Reference proteome</keyword>
<dbReference type="HOGENOM" id="CLU_1833170_0_0_3"/>
<feature type="compositionally biased region" description="Basic and acidic residues" evidence="1">
    <location>
        <begin position="64"/>
        <end position="80"/>
    </location>
</feature>
<keyword evidence="2" id="KW-0614">Plasmid</keyword>
<organism evidence="2 3">
    <name type="scientific">Oscillatoria acuminata PCC 6304</name>
    <dbReference type="NCBI Taxonomy" id="56110"/>
    <lineage>
        <taxon>Bacteria</taxon>
        <taxon>Bacillati</taxon>
        <taxon>Cyanobacteriota</taxon>
        <taxon>Cyanophyceae</taxon>
        <taxon>Oscillatoriophycideae</taxon>
        <taxon>Oscillatoriales</taxon>
        <taxon>Oscillatoriaceae</taxon>
        <taxon>Oscillatoria</taxon>
    </lineage>
</organism>
<dbReference type="InParanoid" id="K9TSV7"/>
<evidence type="ECO:0000256" key="1">
    <source>
        <dbReference type="SAM" id="MobiDB-lite"/>
    </source>
</evidence>
<dbReference type="KEGG" id="oac:Oscil6304_6034"/>
<feature type="compositionally biased region" description="Low complexity" evidence="1">
    <location>
        <begin position="16"/>
        <end position="31"/>
    </location>
</feature>
<geneLocation type="plasmid" evidence="2 3">
    <name>pOSCIL6304.01</name>
</geneLocation>
<dbReference type="Proteomes" id="UP000010367">
    <property type="component" value="Plasmid pOSCIL6304.01"/>
</dbReference>
<dbReference type="PATRIC" id="fig|56110.3.peg.7417"/>
<reference evidence="2 3" key="1">
    <citation type="submission" date="2012-06" db="EMBL/GenBank/DDBJ databases">
        <title>Finished plasmid 1 of genome of Oscillatoria acuminata PCC 6304.</title>
        <authorList>
            <consortium name="US DOE Joint Genome Institute"/>
            <person name="Gugger M."/>
            <person name="Coursin T."/>
            <person name="Rippka R."/>
            <person name="Tandeau De Marsac N."/>
            <person name="Huntemann M."/>
            <person name="Wei C.-L."/>
            <person name="Han J."/>
            <person name="Detter J.C."/>
            <person name="Han C."/>
            <person name="Tapia R."/>
            <person name="Davenport K."/>
            <person name="Daligault H."/>
            <person name="Erkkila T."/>
            <person name="Gu W."/>
            <person name="Munk A.C.C."/>
            <person name="Teshima H."/>
            <person name="Xu Y."/>
            <person name="Chain P."/>
            <person name="Chen A."/>
            <person name="Krypides N."/>
            <person name="Mavromatis K."/>
            <person name="Markowitz V."/>
            <person name="Szeto E."/>
            <person name="Ivanova N."/>
            <person name="Mikhailova N."/>
            <person name="Ovchinnikova G."/>
            <person name="Pagani I."/>
            <person name="Pati A."/>
            <person name="Goodwin L."/>
            <person name="Peters L."/>
            <person name="Pitluck S."/>
            <person name="Woyke T."/>
            <person name="Kerfeld C."/>
        </authorList>
    </citation>
    <scope>NUCLEOTIDE SEQUENCE [LARGE SCALE GENOMIC DNA]</scope>
    <source>
        <strain evidence="2 3">PCC 6304</strain>
        <plasmid evidence="3">Plasmid pOSCIL6304.01</plasmid>
    </source>
</reference>
<name>K9TSV7_9CYAN</name>
<dbReference type="AlphaFoldDB" id="K9TSV7"/>
<evidence type="ECO:0000313" key="2">
    <source>
        <dbReference type="EMBL" id="AFY85493.1"/>
    </source>
</evidence>
<gene>
    <name evidence="2" type="ORF">Oscil6304_6034</name>
</gene>
<dbReference type="RefSeq" id="WP_015163272.1">
    <property type="nucleotide sequence ID" value="NC_019700.1"/>
</dbReference>
<feature type="compositionally biased region" description="Basic residues" evidence="1">
    <location>
        <begin position="86"/>
        <end position="96"/>
    </location>
</feature>
<sequence length="140" mass="15792">MTKRRSLSDVVNQELTDPTPAAEPEATTAEQSEAEPEPTAKQPTAKKSKPKPQAKTTPHYLTLVRKETRLKEEQFDELSKLSRQLNRQRKSTGGKRSHAEGNRITENTLIRVAIDLLLSQSDKLEGITEEELRESLLFTP</sequence>
<evidence type="ECO:0000313" key="3">
    <source>
        <dbReference type="Proteomes" id="UP000010367"/>
    </source>
</evidence>
<accession>K9TSV7</accession>
<protein>
    <submittedName>
        <fullName evidence="2">Uncharacterized protein</fullName>
    </submittedName>
</protein>
<feature type="region of interest" description="Disordered" evidence="1">
    <location>
        <begin position="1"/>
        <end position="105"/>
    </location>
</feature>